<dbReference type="CDD" id="cd10910">
    <property type="entry name" value="PIN_limkain_b1_N_like"/>
    <property type="match status" value="1"/>
</dbReference>
<dbReference type="PANTHER" id="PTHR18934">
    <property type="entry name" value="ATP-DEPENDENT RNA HELICASE"/>
    <property type="match status" value="1"/>
</dbReference>
<keyword evidence="3" id="KW-0479">Metal-binding</keyword>
<feature type="transmembrane region" description="Helical" evidence="17">
    <location>
        <begin position="114"/>
        <end position="133"/>
    </location>
</feature>
<dbReference type="GO" id="GO:0048477">
    <property type="term" value="P:oogenesis"/>
    <property type="evidence" value="ECO:0007669"/>
    <property type="project" value="UniProtKB-KW"/>
</dbReference>
<evidence type="ECO:0000256" key="16">
    <source>
        <dbReference type="SAM" id="MobiDB-lite"/>
    </source>
</evidence>
<reference evidence="20" key="2">
    <citation type="submission" date="2015-02" db="UniProtKB">
        <authorList>
            <consortium name="EnsemblMetazoa"/>
        </authorList>
    </citation>
    <scope>IDENTIFICATION</scope>
</reference>
<dbReference type="GO" id="GO:0003723">
    <property type="term" value="F:RNA binding"/>
    <property type="evidence" value="ECO:0007669"/>
    <property type="project" value="UniProtKB-UniRule"/>
</dbReference>
<keyword evidence="5" id="KW-0863">Zinc-finger</keyword>
<feature type="region of interest" description="Disordered" evidence="16">
    <location>
        <begin position="213"/>
        <end position="275"/>
    </location>
</feature>
<dbReference type="EnsemblMetazoa" id="SMAR001758-RA">
    <property type="protein sequence ID" value="SMAR001758-PA"/>
    <property type="gene ID" value="SMAR001758"/>
</dbReference>
<keyword evidence="13" id="KW-0469">Meiosis</keyword>
<evidence type="ECO:0000256" key="9">
    <source>
        <dbReference type="ARBA" id="ARBA00022840"/>
    </source>
</evidence>
<evidence type="ECO:0000256" key="2">
    <source>
        <dbReference type="ARBA" id="ARBA00022152"/>
    </source>
</evidence>
<dbReference type="GO" id="GO:0008270">
    <property type="term" value="F:zinc ion binding"/>
    <property type="evidence" value="ECO:0007669"/>
    <property type="project" value="UniProtKB-KW"/>
</dbReference>
<dbReference type="SMART" id="SM00487">
    <property type="entry name" value="DEXDc"/>
    <property type="match status" value="1"/>
</dbReference>
<dbReference type="GO" id="GO:0004540">
    <property type="term" value="F:RNA nuclease activity"/>
    <property type="evidence" value="ECO:0007669"/>
    <property type="project" value="InterPro"/>
</dbReference>
<evidence type="ECO:0000256" key="8">
    <source>
        <dbReference type="ARBA" id="ARBA00022833"/>
    </source>
</evidence>
<evidence type="ECO:0000256" key="14">
    <source>
        <dbReference type="ARBA" id="ARBA00030116"/>
    </source>
</evidence>
<proteinExistence type="predicted"/>
<evidence type="ECO:0000313" key="21">
    <source>
        <dbReference type="Proteomes" id="UP000014500"/>
    </source>
</evidence>
<dbReference type="GO" id="GO:0005524">
    <property type="term" value="F:ATP binding"/>
    <property type="evidence" value="ECO:0007669"/>
    <property type="project" value="UniProtKB-KW"/>
</dbReference>
<keyword evidence="4" id="KW-0547">Nucleotide-binding</keyword>
<dbReference type="Proteomes" id="UP000014500">
    <property type="component" value="Unassembled WGS sequence"/>
</dbReference>
<evidence type="ECO:0000256" key="6">
    <source>
        <dbReference type="ARBA" id="ARBA00022801"/>
    </source>
</evidence>
<dbReference type="PROSITE" id="PS51192">
    <property type="entry name" value="HELICASE_ATP_BIND_1"/>
    <property type="match status" value="1"/>
</dbReference>
<dbReference type="PANTHER" id="PTHR18934:SF99">
    <property type="entry name" value="ATP-DEPENDENT RNA HELICASE DHX37-RELATED"/>
    <property type="match status" value="1"/>
</dbReference>
<keyword evidence="6" id="KW-0378">Hydrolase</keyword>
<dbReference type="EMBL" id="JH430794">
    <property type="status" value="NOT_ANNOTATED_CDS"/>
    <property type="molecule type" value="Genomic_DNA"/>
</dbReference>
<evidence type="ECO:0000256" key="15">
    <source>
        <dbReference type="PROSITE-ProRule" id="PRU00176"/>
    </source>
</evidence>
<dbReference type="InterPro" id="IPR035979">
    <property type="entry name" value="RBD_domain_sf"/>
</dbReference>
<feature type="transmembrane region" description="Helical" evidence="17">
    <location>
        <begin position="49"/>
        <end position="71"/>
    </location>
</feature>
<keyword evidence="12" id="KW-0576">Peroxisome</keyword>
<evidence type="ECO:0000256" key="1">
    <source>
        <dbReference type="ARBA" id="ARBA00004275"/>
    </source>
</evidence>
<feature type="transmembrane region" description="Helical" evidence="17">
    <location>
        <begin position="139"/>
        <end position="162"/>
    </location>
</feature>
<keyword evidence="8" id="KW-0862">Zinc</keyword>
<feature type="region of interest" description="Disordered" evidence="16">
    <location>
        <begin position="2395"/>
        <end position="2416"/>
    </location>
</feature>
<dbReference type="InterPro" id="IPR021139">
    <property type="entry name" value="NYN"/>
</dbReference>
<keyword evidence="21" id="KW-1185">Reference proteome</keyword>
<organism evidence="20 21">
    <name type="scientific">Strigamia maritima</name>
    <name type="common">European centipede</name>
    <name type="synonym">Geophilus maritimus</name>
    <dbReference type="NCBI Taxonomy" id="126957"/>
    <lineage>
        <taxon>Eukaryota</taxon>
        <taxon>Metazoa</taxon>
        <taxon>Ecdysozoa</taxon>
        <taxon>Arthropoda</taxon>
        <taxon>Myriapoda</taxon>
        <taxon>Chilopoda</taxon>
        <taxon>Pleurostigmophora</taxon>
        <taxon>Geophilomorpha</taxon>
        <taxon>Linotaeniidae</taxon>
        <taxon>Strigamia</taxon>
    </lineage>
</organism>
<dbReference type="PROSITE" id="PS50102">
    <property type="entry name" value="RRM"/>
    <property type="match status" value="1"/>
</dbReference>
<dbReference type="Pfam" id="PF24471">
    <property type="entry name" value="KH_DEAH11"/>
    <property type="match status" value="1"/>
</dbReference>
<dbReference type="SUPFAM" id="SSF57850">
    <property type="entry name" value="RING/U-box"/>
    <property type="match status" value="1"/>
</dbReference>
<dbReference type="InterPro" id="IPR014001">
    <property type="entry name" value="Helicase_ATP-bd"/>
</dbReference>
<sequence>MVLGAVIAALNDLAFDLTGYVYVLSNDFFTAANGVYMKKKLESKELGKYGLMFYNCAFAIIPSTLICWYSGEMTQVMNFNEWSNVNFLVQFFLSCIMGFVLIFSTILCTSFNSALTTTIVGCLKNIFITYIGMFIGGDYIFSAANFLGLSISVIGSLVYSLITFTETEERSKAKPKTGISLADSLVPVVETKSKMDTQVAVMATWRQKSHFTNNTRDVGDLGNQTSTKNTTTGSRPFLNISSHLLRNPDNPLDRNKNDKSAQGRPNDIKLLPKNSYEQNRKFSDSAWKQTMIQKLENKQELPSGIRNKQLKSKITDSKSNIRDLNKEKVVSKIAEVLFDVFQEDPVAADWNFSESSSDDGDSSSSISSSIALLTDDEDESNYPQLSQMSLTCGLSQNLSQRVTFSPEADDIKPINVKKQPNQYLKIGLFWDIENCPVPKEKSVLYFVKKLRDLFFEGYTQDKFIVVCNAYNQPPAITKDLRDVGVTVEHVSPGKNAADEILRRSIREFSENKIPGTRVVLITGDIDFSPEICEMRYKKHFDVILIHNKITKEALKISASQCVSFEEFSSDVRNKESTADSVPVLKPVPLLVSVTVVNLPTRIDVKKLKMRLGQLVDPFGGNVLHIPMPIKEAVVKFVAETDANRAISVLQGEDVFGCKIKLFLTKSKEDIESDIKFEPGYVKSGSKKEAGIKRKEQDVDSGGFNKDEAVLVTAKNLPYVKDDVKIKFRLNQLMHSFGGKVLSISPPPKEAMITFSSHSSAHSAIMSLQDQDVFGWKLKLSMTKSSSGAIETRESIESVQTSVTVVNLPHNMDVKRIKFRLSQLVNPHGGKVLHIPLPVKKASVVFSSKVSANRAINVLQNADLFGCKLHLFLAEPMDIDIAQSESKETNVPVANPKTITFCTERKVALMELKTILNKEIEVFENLSLVSRKDNKYCYSLVCPSLTCARKVSKQLFALKFPKLYDIQILRNEVDIQQEAPPVKRFDSAEAVKDYYLEQHEVKYGTLKLRMDALIAGDAFKSSSTLMNDELKMIYNKLRLMDSMKNEFIHASKTILDKSIQPSRQLDEMLIECEYLIKSLPVYAYRSNITSSVARDQITIVASNPGSGKSIQVIQYIHQMLPADTKNRILCVQPYKQLAYFIKDQLSKDIAADDSNFYHTLQNQDSKKRILFATDKALLNECFSNPTLNGYSHIIIDNVQLKSPATEVILAYLRLILPKRRDLKVVILSTLDVSKHLSMYLNASVIEIDTKYFPVEKVEINTKSEHYIIDCVNKVISVVNNDDNTGNILVFLPNIPVVNQAAQLLARDVQLQSAGVKVYKLLLELDFQKTYISIEKSKTRCIILTTSELETVVCLNNVNLVLDSGLVTHYSTGSFSNSAETIYQADNSTNYRSMKCDSVGKLYRFKLTDISSVKNEERSKSTELLVLSVFQLAMKPVLFDFLYPMVYDEIISATKALEKLKAINDFGITEKGRKMLALPLDIHLASLLVDGIQEGIGFITLCFCAIASTSQMHKYLSDSSDGVNYNNLIELLGKYLNSPKDIDYDIMTIIADKVVDLEKCLKSAKYHFDIENKVPFDGMIRLQKLLATSWKENLCVLRKGKYLFECKSNKKMVSLLPHSGANDRSPQSILFETLWKFCSVDYATNFIPMDYEVADNKKNQIDLITIKPLGPHIMRTVFVGNKGQMKTEWEVKLSNIKSKVRFSYNTREGELKVNCNPEVKIRVLNEINKAIATARVSLTNELWEFEICKDSGLKIVWGKSAEVLQLLMPKEFLKVVVYASLSEPTSGIIEHFGRYGRIIHDSEKADMRNNCAKQVVLMYNNPKSAKLALSDENKRYTLKAMMDKTFPDKLPPFTVVKMTWTRRLNTGTAVVSYNKYLSINAVDSIKERKRNTCFASASMDFEYEEKRIQFRGLKRTISKAEFEAGVTEMFHGLDLTFSFNLTLEQSFVSNKSEVELKESKLRSVINKIVGNDVITSLRKPENVDELWVANLSISDMNIHQDAGNALKRLQVDDCQVFISVRKYCNVYYTEELFLQHKNAFVDDIKQEERFKRDQNCHLHVTNTTAGNGRIITKFEASKIEDISLVYHILTSKFTGTRITLSSYAFPEDFPFEIVSLLEEFWKVSSKWNAFIKYKKYANEIVVVGDSEAVHDVQEILQIKEELFLSLKPMSYCCNEPPGMLCMLIEKFGSDLKDFQTTIEAVYIKLCIESKTLLIWGGNQRKIASEFQIIKSSLETKKKAKPGSQLCPICSDDPLEHENNYRFDYCGHIYCVPCICAVLLNAEIPLTCAVQGCNAPIVYRDLRNLQTVCPLIVRDLASRATVECDVIYHYGQTCEQFRKTQKLNVVKSSETANQTTTYPGGVRRQFGARKNENQFSKADSPRLYPYPTNNQRFGSVNSVHSLDQTEDDYPQEKSVCTMM</sequence>
<reference evidence="21" key="1">
    <citation type="submission" date="2011-05" db="EMBL/GenBank/DDBJ databases">
        <authorList>
            <person name="Richards S.R."/>
            <person name="Qu J."/>
            <person name="Jiang H."/>
            <person name="Jhangiani S.N."/>
            <person name="Agravi P."/>
            <person name="Goodspeed R."/>
            <person name="Gross S."/>
            <person name="Mandapat C."/>
            <person name="Jackson L."/>
            <person name="Mathew T."/>
            <person name="Pu L."/>
            <person name="Thornton R."/>
            <person name="Saada N."/>
            <person name="Wilczek-Boney K.B."/>
            <person name="Lee S."/>
            <person name="Kovar C."/>
            <person name="Wu Y."/>
            <person name="Scherer S.E."/>
            <person name="Worley K.C."/>
            <person name="Muzny D.M."/>
            <person name="Gibbs R."/>
        </authorList>
    </citation>
    <scope>NUCLEOTIDE SEQUENCE</scope>
    <source>
        <strain evidence="21">Brora</strain>
    </source>
</reference>
<evidence type="ECO:0000256" key="11">
    <source>
        <dbReference type="ARBA" id="ARBA00022943"/>
    </source>
</evidence>
<keyword evidence="17" id="KW-1133">Transmembrane helix</keyword>
<evidence type="ECO:0000259" key="18">
    <source>
        <dbReference type="PROSITE" id="PS50102"/>
    </source>
</evidence>
<evidence type="ECO:0000256" key="3">
    <source>
        <dbReference type="ARBA" id="ARBA00022723"/>
    </source>
</evidence>
<evidence type="ECO:0000259" key="19">
    <source>
        <dbReference type="PROSITE" id="PS51192"/>
    </source>
</evidence>
<dbReference type="GO" id="GO:0016787">
    <property type="term" value="F:hydrolase activity"/>
    <property type="evidence" value="ECO:0007669"/>
    <property type="project" value="UniProtKB-KW"/>
</dbReference>
<evidence type="ECO:0000256" key="10">
    <source>
        <dbReference type="ARBA" id="ARBA00022884"/>
    </source>
</evidence>
<evidence type="ECO:0000256" key="12">
    <source>
        <dbReference type="ARBA" id="ARBA00023140"/>
    </source>
</evidence>
<evidence type="ECO:0000256" key="7">
    <source>
        <dbReference type="ARBA" id="ARBA00022806"/>
    </source>
</evidence>
<feature type="compositionally biased region" description="Basic and acidic residues" evidence="16">
    <location>
        <begin position="251"/>
        <end position="261"/>
    </location>
</feature>
<name>T1ILD4_STRMM</name>
<dbReference type="SUPFAM" id="SSF52540">
    <property type="entry name" value="P-loop containing nucleoside triphosphate hydrolases"/>
    <property type="match status" value="1"/>
</dbReference>
<dbReference type="InterPro" id="IPR027417">
    <property type="entry name" value="P-loop_NTPase"/>
</dbReference>
<dbReference type="HOGENOM" id="CLU_229149_0_0_1"/>
<dbReference type="InterPro" id="IPR012677">
    <property type="entry name" value="Nucleotide-bd_a/b_plait_sf"/>
</dbReference>
<dbReference type="PROSITE" id="PS00518">
    <property type="entry name" value="ZF_RING_1"/>
    <property type="match status" value="1"/>
</dbReference>
<evidence type="ECO:0000256" key="13">
    <source>
        <dbReference type="ARBA" id="ARBA00023254"/>
    </source>
</evidence>
<evidence type="ECO:0000256" key="4">
    <source>
        <dbReference type="ARBA" id="ARBA00022741"/>
    </source>
</evidence>
<dbReference type="InterPro" id="IPR017907">
    <property type="entry name" value="Znf_RING_CS"/>
</dbReference>
<dbReference type="PhylomeDB" id="T1ILD4"/>
<dbReference type="SUPFAM" id="SSF54928">
    <property type="entry name" value="RNA-binding domain, RBD"/>
    <property type="match status" value="2"/>
</dbReference>
<dbReference type="InterPro" id="IPR000504">
    <property type="entry name" value="RRM_dom"/>
</dbReference>
<dbReference type="GO" id="GO:0005777">
    <property type="term" value="C:peroxisome"/>
    <property type="evidence" value="ECO:0007669"/>
    <property type="project" value="UniProtKB-SubCell"/>
</dbReference>
<evidence type="ECO:0000313" key="20">
    <source>
        <dbReference type="EnsemblMetazoa" id="SMAR001758-PA"/>
    </source>
</evidence>
<dbReference type="InterPro" id="IPR056245">
    <property type="entry name" value="KH_DEAH11/12"/>
</dbReference>
<keyword evidence="9" id="KW-0067">ATP-binding</keyword>
<feature type="domain" description="Helicase ATP-binding" evidence="19">
    <location>
        <begin position="1088"/>
        <end position="1227"/>
    </location>
</feature>
<feature type="compositionally biased region" description="Polar residues" evidence="16">
    <location>
        <begin position="213"/>
        <end position="244"/>
    </location>
</feature>
<dbReference type="Pfam" id="PF01936">
    <property type="entry name" value="NYN"/>
    <property type="match status" value="1"/>
</dbReference>
<dbReference type="GO" id="GO:0004386">
    <property type="term" value="F:helicase activity"/>
    <property type="evidence" value="ECO:0007669"/>
    <property type="project" value="UniProtKB-KW"/>
</dbReference>
<dbReference type="eggNOG" id="KOG0923">
    <property type="taxonomic scope" value="Eukaryota"/>
</dbReference>
<keyword evidence="17" id="KW-0472">Membrane</keyword>
<keyword evidence="17" id="KW-0812">Transmembrane</keyword>
<accession>T1ILD4</accession>
<feature type="transmembrane region" description="Helical" evidence="17">
    <location>
        <begin position="87"/>
        <end position="107"/>
    </location>
</feature>
<protein>
    <recommendedName>
        <fullName evidence="2">Meiosis regulator and mRNA stability factor 1</fullName>
    </recommendedName>
    <alternativeName>
        <fullName evidence="14">Limkain-b1</fullName>
    </alternativeName>
</protein>
<keyword evidence="11" id="KW-0221">Differentiation</keyword>
<keyword evidence="10 15" id="KW-0694">RNA-binding</keyword>
<evidence type="ECO:0000256" key="5">
    <source>
        <dbReference type="ARBA" id="ARBA00022771"/>
    </source>
</evidence>
<dbReference type="CDD" id="cd17917">
    <property type="entry name" value="DEXHc_RHA-like"/>
    <property type="match status" value="1"/>
</dbReference>
<dbReference type="GO" id="GO:0051321">
    <property type="term" value="P:meiotic cell cycle"/>
    <property type="evidence" value="ECO:0007669"/>
    <property type="project" value="UniProtKB-KW"/>
</dbReference>
<evidence type="ECO:0000256" key="17">
    <source>
        <dbReference type="SAM" id="Phobius"/>
    </source>
</evidence>
<dbReference type="Gene3D" id="3.40.50.300">
    <property type="entry name" value="P-loop containing nucleotide triphosphate hydrolases"/>
    <property type="match status" value="2"/>
</dbReference>
<keyword evidence="11" id="KW-0896">Oogenesis</keyword>
<feature type="domain" description="RRM" evidence="18">
    <location>
        <begin position="591"/>
        <end position="666"/>
    </location>
</feature>
<dbReference type="STRING" id="126957.T1ILD4"/>
<dbReference type="Gene3D" id="3.30.70.330">
    <property type="match status" value="3"/>
</dbReference>
<keyword evidence="7" id="KW-0347">Helicase</keyword>
<comment type="subcellular location">
    <subcellularLocation>
        <location evidence="1">Peroxisome</location>
    </subcellularLocation>
</comment>
<feature type="transmembrane region" description="Helical" evidence="17">
    <location>
        <begin position="20"/>
        <end position="37"/>
    </location>
</feature>
<dbReference type="eggNOG" id="KOG1444">
    <property type="taxonomic scope" value="Eukaryota"/>
</dbReference>